<comment type="caution">
    <text evidence="1">The sequence shown here is derived from an EMBL/GenBank/DDBJ whole genome shotgun (WGS) entry which is preliminary data.</text>
</comment>
<evidence type="ECO:0000313" key="2">
    <source>
        <dbReference type="Proteomes" id="UP001189000"/>
    </source>
</evidence>
<dbReference type="EMBL" id="NWGY01000001">
    <property type="protein sequence ID" value="MDV3662452.1"/>
    <property type="molecule type" value="Genomic_DNA"/>
</dbReference>
<protein>
    <submittedName>
        <fullName evidence="1">Uncharacterized protein</fullName>
    </submittedName>
</protein>
<sequence length="157" mass="18198">MSIYFKTLKTSETGEKAQNLVDKSCDIAKKILAFCQEIGATKSYVTSGHSCLNTGIIAVQFETEPDMKHWKNMKDFEGYYAPRLTSKLGRDIHRRMELFDIIFRHDIDEIIGIQEPFRHCGFSTSKGEHFGFIIDEDWNHTMPDDCIEITFSEYKNL</sequence>
<name>A0AAE4T227_9FLAO</name>
<organism evidence="1 2">
    <name type="scientific">Elizabethkingia anophelis</name>
    <dbReference type="NCBI Taxonomy" id="1117645"/>
    <lineage>
        <taxon>Bacteria</taxon>
        <taxon>Pseudomonadati</taxon>
        <taxon>Bacteroidota</taxon>
        <taxon>Flavobacteriia</taxon>
        <taxon>Flavobacteriales</taxon>
        <taxon>Weeksellaceae</taxon>
        <taxon>Elizabethkingia</taxon>
    </lineage>
</organism>
<evidence type="ECO:0000313" key="1">
    <source>
        <dbReference type="EMBL" id="MDV3662452.1"/>
    </source>
</evidence>
<accession>A0AAE4T227</accession>
<reference evidence="1" key="1">
    <citation type="submission" date="2023-02" db="EMBL/GenBank/DDBJ databases">
        <title>Elizabethkingia anophelis draft genomes.</title>
        <authorList>
            <person name="Nicholson A.C."/>
            <person name="Whitney A.M."/>
            <person name="Humrighouse B.W."/>
            <person name="Villarma A."/>
            <person name="Bell M."/>
            <person name="Mcquiston J."/>
        </authorList>
    </citation>
    <scope>NUCLEOTIDE SEQUENCE</scope>
    <source>
        <strain evidence="1">B4955</strain>
    </source>
</reference>
<dbReference type="AlphaFoldDB" id="A0AAE4T227"/>
<dbReference type="Proteomes" id="UP001189000">
    <property type="component" value="Unassembled WGS sequence"/>
</dbReference>
<gene>
    <name evidence="1" type="ORF">CMU51_00050</name>
</gene>
<proteinExistence type="predicted"/>